<feature type="domain" description="FecR N-terminal" evidence="2">
    <location>
        <begin position="7"/>
        <end position="48"/>
    </location>
</feature>
<dbReference type="InterPro" id="IPR032623">
    <property type="entry name" value="FecR_N"/>
</dbReference>
<reference evidence="3 4" key="1">
    <citation type="submission" date="2024-06" db="EMBL/GenBank/DDBJ databases">
        <title>Genomic Encyclopedia of Type Strains, Phase IV (KMG-IV): sequencing the most valuable type-strain genomes for metagenomic binning, comparative biology and taxonomic classification.</title>
        <authorList>
            <person name="Goeker M."/>
        </authorList>
    </citation>
    <scope>NUCLEOTIDE SEQUENCE [LARGE SCALE GENOMIC DNA]</scope>
    <source>
        <strain evidence="3 4">DSM 27865</strain>
    </source>
</reference>
<sequence length="309" mass="32983">MDTGLSDEALEWLVRLHSGRAGEADHAAFDRWRKRSPAHEEAAREAQAIWDGVGLAGSTVRQAERKAQRARVTRRTVLGGGVAAISGAALYGSGVLGPLLFADHVTGIAEQRSIGLPDGSTAFLNAGSALSVDFSESIRALRLFRGQATFTVAHDAARPFVVEADGGQARALGTVFDVDIRPRQVVVTVLEGAVGVSGRTGPAAPVVAHADQRVRYDMRGVVSAIETVDAEMATAWRRGKLIFNRRPLGEVVAEIERYRAGPIVIAGARLRALEVTGVFDLADPDSVLEVMAQTLPVHVTRLPFVTVIR</sequence>
<comment type="caution">
    <text evidence="3">The sequence shown here is derived from an EMBL/GenBank/DDBJ whole genome shotgun (WGS) entry which is preliminary data.</text>
</comment>
<dbReference type="Gene3D" id="3.55.50.30">
    <property type="match status" value="1"/>
</dbReference>
<accession>A0ABV2MY31</accession>
<organism evidence="3 4">
    <name type="scientific">Aquamicrobium terrae</name>
    <dbReference type="NCBI Taxonomy" id="1324945"/>
    <lineage>
        <taxon>Bacteria</taxon>
        <taxon>Pseudomonadati</taxon>
        <taxon>Pseudomonadota</taxon>
        <taxon>Alphaproteobacteria</taxon>
        <taxon>Hyphomicrobiales</taxon>
        <taxon>Phyllobacteriaceae</taxon>
        <taxon>Aquamicrobium</taxon>
    </lineage>
</organism>
<dbReference type="PANTHER" id="PTHR30273:SF2">
    <property type="entry name" value="PROTEIN FECR"/>
    <property type="match status" value="1"/>
</dbReference>
<dbReference type="Proteomes" id="UP001549076">
    <property type="component" value="Unassembled WGS sequence"/>
</dbReference>
<evidence type="ECO:0000259" key="2">
    <source>
        <dbReference type="Pfam" id="PF16220"/>
    </source>
</evidence>
<keyword evidence="3" id="KW-0472">Membrane</keyword>
<dbReference type="EMBL" id="JBEPML010000005">
    <property type="protein sequence ID" value="MET3791696.1"/>
    <property type="molecule type" value="Genomic_DNA"/>
</dbReference>
<gene>
    <name evidence="3" type="ORF">ABID37_001904</name>
</gene>
<dbReference type="Pfam" id="PF16220">
    <property type="entry name" value="DUF4880"/>
    <property type="match status" value="1"/>
</dbReference>
<feature type="domain" description="FecR protein" evidence="1">
    <location>
        <begin position="103"/>
        <end position="194"/>
    </location>
</feature>
<dbReference type="Gene3D" id="2.60.120.1440">
    <property type="match status" value="1"/>
</dbReference>
<evidence type="ECO:0000313" key="4">
    <source>
        <dbReference type="Proteomes" id="UP001549076"/>
    </source>
</evidence>
<protein>
    <submittedName>
        <fullName evidence="3">Transmembrane sensor</fullName>
    </submittedName>
</protein>
<dbReference type="Pfam" id="PF04773">
    <property type="entry name" value="FecR"/>
    <property type="match status" value="1"/>
</dbReference>
<dbReference type="InterPro" id="IPR006860">
    <property type="entry name" value="FecR"/>
</dbReference>
<evidence type="ECO:0000313" key="3">
    <source>
        <dbReference type="EMBL" id="MET3791696.1"/>
    </source>
</evidence>
<dbReference type="RefSeq" id="WP_354194020.1">
    <property type="nucleotide sequence ID" value="NZ_JBEPML010000005.1"/>
</dbReference>
<proteinExistence type="predicted"/>
<keyword evidence="3" id="KW-0812">Transmembrane</keyword>
<dbReference type="PIRSF" id="PIRSF018266">
    <property type="entry name" value="FecR"/>
    <property type="match status" value="1"/>
</dbReference>
<evidence type="ECO:0000259" key="1">
    <source>
        <dbReference type="Pfam" id="PF04773"/>
    </source>
</evidence>
<keyword evidence="4" id="KW-1185">Reference proteome</keyword>
<dbReference type="InterPro" id="IPR012373">
    <property type="entry name" value="Ferrdict_sens_TM"/>
</dbReference>
<dbReference type="PANTHER" id="PTHR30273">
    <property type="entry name" value="PERIPLASMIC SIGNAL SENSOR AND SIGMA FACTOR ACTIVATOR FECR-RELATED"/>
    <property type="match status" value="1"/>
</dbReference>
<name>A0ABV2MY31_9HYPH</name>